<feature type="active site" description="Charge relay system" evidence="1">
    <location>
        <position position="275"/>
    </location>
</feature>
<dbReference type="EMBL" id="VFOM01000001">
    <property type="protein sequence ID" value="TQL48792.1"/>
    <property type="molecule type" value="Genomic_DNA"/>
</dbReference>
<dbReference type="AlphaFoldDB" id="A0A542YL22"/>
<evidence type="ECO:0000256" key="1">
    <source>
        <dbReference type="PIRSR" id="PIRSR639069-1"/>
    </source>
</evidence>
<dbReference type="InterPro" id="IPR008391">
    <property type="entry name" value="AXE1_dom"/>
</dbReference>
<reference evidence="4 5" key="1">
    <citation type="submission" date="2019-06" db="EMBL/GenBank/DDBJ databases">
        <title>Sequencing the genomes of 1000 actinobacteria strains.</title>
        <authorList>
            <person name="Klenk H.-P."/>
        </authorList>
    </citation>
    <scope>NUCLEOTIDE SEQUENCE [LARGE SCALE GENOMIC DNA]</scope>
    <source>
        <strain evidence="4 5">DSM 26477</strain>
    </source>
</reference>
<protein>
    <submittedName>
        <fullName evidence="4">Cephalosporin-C deacetylase</fullName>
    </submittedName>
</protein>
<gene>
    <name evidence="4" type="ORF">FB562_1898</name>
</gene>
<dbReference type="OrthoDB" id="9770528at2"/>
<feature type="active site" description="Nucleophile" evidence="1">
    <location>
        <position position="188"/>
    </location>
</feature>
<dbReference type="Pfam" id="PF05448">
    <property type="entry name" value="AXE1"/>
    <property type="match status" value="1"/>
</dbReference>
<evidence type="ECO:0000313" key="4">
    <source>
        <dbReference type="EMBL" id="TQL48792.1"/>
    </source>
</evidence>
<feature type="domain" description="Acetyl xylan esterase" evidence="3">
    <location>
        <begin position="1"/>
        <end position="322"/>
    </location>
</feature>
<dbReference type="Proteomes" id="UP000317998">
    <property type="component" value="Unassembled WGS sequence"/>
</dbReference>
<dbReference type="InterPro" id="IPR029058">
    <property type="entry name" value="AB_hydrolase_fold"/>
</dbReference>
<keyword evidence="5" id="KW-1185">Reference proteome</keyword>
<dbReference type="InterPro" id="IPR039069">
    <property type="entry name" value="CE7"/>
</dbReference>
<accession>A0A542YL22</accession>
<name>A0A542YL22_9MICO</name>
<dbReference type="GO" id="GO:0005976">
    <property type="term" value="P:polysaccharide metabolic process"/>
    <property type="evidence" value="ECO:0007669"/>
    <property type="project" value="TreeGrafter"/>
</dbReference>
<dbReference type="RefSeq" id="WP_141880865.1">
    <property type="nucleotide sequence ID" value="NZ_VFOM01000001.1"/>
</dbReference>
<feature type="binding site" evidence="2">
    <location>
        <position position="92"/>
    </location>
    <ligand>
        <name>substrate</name>
    </ligand>
</feature>
<feature type="active site" description="Charge relay system" evidence="1">
    <location>
        <position position="305"/>
    </location>
</feature>
<dbReference type="SUPFAM" id="SSF53474">
    <property type="entry name" value="alpha/beta-Hydrolases"/>
    <property type="match status" value="1"/>
</dbReference>
<evidence type="ECO:0000259" key="3">
    <source>
        <dbReference type="Pfam" id="PF05448"/>
    </source>
</evidence>
<evidence type="ECO:0000313" key="5">
    <source>
        <dbReference type="Proteomes" id="UP000317998"/>
    </source>
</evidence>
<sequence length="327" mass="35577">MALFDMPLPELESYAPELAEPDDIDVFWQGTLEETRAHPLDLVIEQVDNGLTLVTSYDVTFSGFGGDRIRGWLHVPAGTTGRLAGVVEFHGYSGGRGLAHENVAWALAGHAQLTVDTRGQGWGWRTNATADPSPHAGLTAGQGTMTSGILDPSTYYYRRVFADAVRAIDAMAQVPLVDPERIVVTGISQGGGIAIAASALTDHRLLGAMIDVPFLCHFERALAITDADPYNEIVRYLKRDRAAADRALATLRYFDGAILARRATTPTLFSVALMDPICPPSTVYAAFNRWGGESKQIVVYPFNGHEGGAEFHQAEKYRWLERMLSAG</sequence>
<evidence type="ECO:0000256" key="2">
    <source>
        <dbReference type="PIRSR" id="PIRSR639069-2"/>
    </source>
</evidence>
<dbReference type="GO" id="GO:0052689">
    <property type="term" value="F:carboxylic ester hydrolase activity"/>
    <property type="evidence" value="ECO:0007669"/>
    <property type="project" value="TreeGrafter"/>
</dbReference>
<organism evidence="4 5">
    <name type="scientific">Homoserinimonas aerilata</name>
    <dbReference type="NCBI Taxonomy" id="1162970"/>
    <lineage>
        <taxon>Bacteria</taxon>
        <taxon>Bacillati</taxon>
        <taxon>Actinomycetota</taxon>
        <taxon>Actinomycetes</taxon>
        <taxon>Micrococcales</taxon>
        <taxon>Microbacteriaceae</taxon>
        <taxon>Homoserinimonas</taxon>
    </lineage>
</organism>
<comment type="caution">
    <text evidence="4">The sequence shown here is derived from an EMBL/GenBank/DDBJ whole genome shotgun (WGS) entry which is preliminary data.</text>
</comment>
<dbReference type="PANTHER" id="PTHR40111:SF1">
    <property type="entry name" value="CEPHALOSPORIN-C DEACETYLASE"/>
    <property type="match status" value="1"/>
</dbReference>
<dbReference type="Gene3D" id="3.40.50.1820">
    <property type="entry name" value="alpha/beta hydrolase"/>
    <property type="match status" value="1"/>
</dbReference>
<proteinExistence type="predicted"/>
<dbReference type="PANTHER" id="PTHR40111">
    <property type="entry name" value="CEPHALOSPORIN-C DEACETYLASE"/>
    <property type="match status" value="1"/>
</dbReference>